<evidence type="ECO:0000256" key="3">
    <source>
        <dbReference type="ARBA" id="ARBA00036002"/>
    </source>
</evidence>
<reference evidence="9 10" key="1">
    <citation type="submission" date="2023-09" db="EMBL/GenBank/DDBJ databases">
        <title>Whole genome shotgun sequencing (WGS) of Bosea sp. ZW T0_25, isolated from stored onions (Allium cepa).</title>
        <authorList>
            <person name="Stoll D.A."/>
            <person name="Huch M."/>
        </authorList>
    </citation>
    <scope>NUCLEOTIDE SEQUENCE [LARGE SCALE GENOMIC DNA]</scope>
    <source>
        <strain evidence="9 10">ZW T0_25</strain>
    </source>
</reference>
<gene>
    <name evidence="9" type="ORF">RKE40_17470</name>
</gene>
<dbReference type="Pfam" id="PF03061">
    <property type="entry name" value="4HBT"/>
    <property type="match status" value="1"/>
</dbReference>
<protein>
    <recommendedName>
        <fullName evidence="6">Medium/long-chain acyl-CoA thioesterase YigI</fullName>
        <ecNumber evidence="5">3.1.2.20</ecNumber>
    </recommendedName>
</protein>
<organism evidence="9 10">
    <name type="scientific">Bosea rubneri</name>
    <dbReference type="NCBI Taxonomy" id="3075434"/>
    <lineage>
        <taxon>Bacteria</taxon>
        <taxon>Pseudomonadati</taxon>
        <taxon>Pseudomonadota</taxon>
        <taxon>Alphaproteobacteria</taxon>
        <taxon>Hyphomicrobiales</taxon>
        <taxon>Boseaceae</taxon>
        <taxon>Bosea</taxon>
    </lineage>
</organism>
<dbReference type="PANTHER" id="PTHR43240">
    <property type="entry name" value="1,4-DIHYDROXY-2-NAPHTHOYL-COA THIOESTERASE 1"/>
    <property type="match status" value="1"/>
</dbReference>
<dbReference type="Gene3D" id="3.10.129.10">
    <property type="entry name" value="Hotdog Thioesterase"/>
    <property type="match status" value="1"/>
</dbReference>
<keyword evidence="10" id="KW-1185">Reference proteome</keyword>
<evidence type="ECO:0000256" key="4">
    <source>
        <dbReference type="ARBA" id="ARBA00038381"/>
    </source>
</evidence>
<dbReference type="EC" id="3.1.2.20" evidence="5"/>
<dbReference type="RefSeq" id="WP_316019504.1">
    <property type="nucleotide sequence ID" value="NZ_JAWDID010000027.1"/>
</dbReference>
<evidence type="ECO:0000313" key="9">
    <source>
        <dbReference type="EMBL" id="MDU0341693.1"/>
    </source>
</evidence>
<comment type="caution">
    <text evidence="9">The sequence shown here is derived from an EMBL/GenBank/DDBJ whole genome shotgun (WGS) entry which is preliminary data.</text>
</comment>
<feature type="domain" description="Thioesterase" evidence="8">
    <location>
        <begin position="55"/>
        <end position="128"/>
    </location>
</feature>
<evidence type="ECO:0000256" key="5">
    <source>
        <dbReference type="ARBA" id="ARBA00038894"/>
    </source>
</evidence>
<comment type="catalytic activity">
    <reaction evidence="2">
        <text>a fatty acyl-CoA + H2O = a fatty acid + CoA + H(+)</text>
        <dbReference type="Rhea" id="RHEA:16781"/>
        <dbReference type="ChEBI" id="CHEBI:15377"/>
        <dbReference type="ChEBI" id="CHEBI:15378"/>
        <dbReference type="ChEBI" id="CHEBI:28868"/>
        <dbReference type="ChEBI" id="CHEBI:57287"/>
        <dbReference type="ChEBI" id="CHEBI:77636"/>
        <dbReference type="EC" id="3.1.2.20"/>
    </reaction>
</comment>
<comment type="catalytic activity">
    <reaction evidence="7">
        <text>a medium-chain fatty acyl-CoA + H2O = a medium-chain fatty acid + CoA + H(+)</text>
        <dbReference type="Rhea" id="RHEA:68184"/>
        <dbReference type="ChEBI" id="CHEBI:15377"/>
        <dbReference type="ChEBI" id="CHEBI:15378"/>
        <dbReference type="ChEBI" id="CHEBI:57287"/>
        <dbReference type="ChEBI" id="CHEBI:59558"/>
        <dbReference type="ChEBI" id="CHEBI:90546"/>
    </reaction>
</comment>
<keyword evidence="1 9" id="KW-0378">Hydrolase</keyword>
<dbReference type="PANTHER" id="PTHR43240:SF20">
    <property type="entry name" value="MEDIUM_LONG-CHAIN ACYL-COA THIOESTERASE YIGI"/>
    <property type="match status" value="1"/>
</dbReference>
<evidence type="ECO:0000256" key="7">
    <source>
        <dbReference type="ARBA" id="ARBA00048062"/>
    </source>
</evidence>
<name>A0ABU3SA84_9HYPH</name>
<evidence type="ECO:0000256" key="1">
    <source>
        <dbReference type="ARBA" id="ARBA00022801"/>
    </source>
</evidence>
<evidence type="ECO:0000313" key="10">
    <source>
        <dbReference type="Proteomes" id="UP001254257"/>
    </source>
</evidence>
<comment type="similarity">
    <text evidence="4">Belongs to the YigI thioesterase family.</text>
</comment>
<dbReference type="InterPro" id="IPR006683">
    <property type="entry name" value="Thioestr_dom"/>
</dbReference>
<dbReference type="InterPro" id="IPR003736">
    <property type="entry name" value="PAAI_dom"/>
</dbReference>
<dbReference type="EMBL" id="JAWDID010000027">
    <property type="protein sequence ID" value="MDU0341693.1"/>
    <property type="molecule type" value="Genomic_DNA"/>
</dbReference>
<sequence>MTGEPAAVDPALITRIETSFAKQAFMATLGARLVRVAPGEVEIALPVSAHLCQQHGFVHAGAVSTIADSAAGYAALTAMPAGAGILTAEFKINLLAPATGEELRALGKVVKAGRTLTLATAEVFAVSGGARKLCAMMTATCMTIAGREGVAD</sequence>
<evidence type="ECO:0000256" key="6">
    <source>
        <dbReference type="ARBA" id="ARBA00040062"/>
    </source>
</evidence>
<comment type="catalytic activity">
    <reaction evidence="3">
        <text>a long-chain fatty acyl-CoA + H2O = a long-chain fatty acid + CoA + H(+)</text>
        <dbReference type="Rhea" id="RHEA:67680"/>
        <dbReference type="ChEBI" id="CHEBI:15377"/>
        <dbReference type="ChEBI" id="CHEBI:15378"/>
        <dbReference type="ChEBI" id="CHEBI:57287"/>
        <dbReference type="ChEBI" id="CHEBI:57560"/>
        <dbReference type="ChEBI" id="CHEBI:83139"/>
    </reaction>
</comment>
<dbReference type="Proteomes" id="UP001254257">
    <property type="component" value="Unassembled WGS sequence"/>
</dbReference>
<proteinExistence type="inferred from homology"/>
<dbReference type="CDD" id="cd03443">
    <property type="entry name" value="PaaI_thioesterase"/>
    <property type="match status" value="1"/>
</dbReference>
<dbReference type="GO" id="GO:0016787">
    <property type="term" value="F:hydrolase activity"/>
    <property type="evidence" value="ECO:0007669"/>
    <property type="project" value="UniProtKB-KW"/>
</dbReference>
<accession>A0ABU3SA84</accession>
<dbReference type="InterPro" id="IPR029069">
    <property type="entry name" value="HotDog_dom_sf"/>
</dbReference>
<evidence type="ECO:0000256" key="2">
    <source>
        <dbReference type="ARBA" id="ARBA00035880"/>
    </source>
</evidence>
<evidence type="ECO:0000259" key="8">
    <source>
        <dbReference type="Pfam" id="PF03061"/>
    </source>
</evidence>
<dbReference type="NCBIfam" id="TIGR00369">
    <property type="entry name" value="unchar_dom_1"/>
    <property type="match status" value="1"/>
</dbReference>
<dbReference type="SUPFAM" id="SSF54637">
    <property type="entry name" value="Thioesterase/thiol ester dehydrase-isomerase"/>
    <property type="match status" value="1"/>
</dbReference>